<comment type="subunit">
    <text evidence="4">Homotetramer.</text>
</comment>
<gene>
    <name evidence="12" type="primary">kdsC</name>
    <name evidence="12" type="ORF">AAA799P11_00186</name>
</gene>
<dbReference type="InterPro" id="IPR036412">
    <property type="entry name" value="HAD-like_sf"/>
</dbReference>
<proteinExistence type="inferred from homology"/>
<evidence type="ECO:0000256" key="2">
    <source>
        <dbReference type="ARBA" id="ARBA00001946"/>
    </source>
</evidence>
<comment type="similarity">
    <text evidence="3">Belongs to the KdsC family.</text>
</comment>
<dbReference type="GO" id="GO:0046872">
    <property type="term" value="F:metal ion binding"/>
    <property type="evidence" value="ECO:0007669"/>
    <property type="project" value="UniProtKB-KW"/>
</dbReference>
<dbReference type="PANTHER" id="PTHR21485:SF6">
    <property type="entry name" value="N-ACYLNEURAMINATE CYTIDYLYLTRANSFERASE-RELATED"/>
    <property type="match status" value="1"/>
</dbReference>
<dbReference type="GO" id="GO:0008781">
    <property type="term" value="F:N-acylneuraminate cytidylyltransferase activity"/>
    <property type="evidence" value="ECO:0007669"/>
    <property type="project" value="TreeGrafter"/>
</dbReference>
<keyword evidence="10" id="KW-0448">Lipopolysaccharide biosynthesis</keyword>
<dbReference type="AlphaFoldDB" id="A0A087S311"/>
<keyword evidence="9" id="KW-0460">Magnesium</keyword>
<reference evidence="12 13" key="1">
    <citation type="submission" date="2014-06" db="EMBL/GenBank/DDBJ databases">
        <authorList>
            <person name="Ngugi D.K."/>
            <person name="Blom J."/>
            <person name="Alam I."/>
            <person name="Rashid M."/>
            <person name="Baalawi W."/>
            <person name="Zhang G."/>
            <person name="Hikmawan T."/>
            <person name="Guan Y."/>
            <person name="Antunes A."/>
            <person name="Siam R."/>
            <person name="El-Dorry H."/>
            <person name="Bajic V."/>
            <person name="Stingl U."/>
        </authorList>
    </citation>
    <scope>NUCLEOTIDE SEQUENCE [LARGE SCALE GENOMIC DNA]</scope>
    <source>
        <strain evidence="12">SCGC AAA799-P11</strain>
    </source>
</reference>
<evidence type="ECO:0000256" key="7">
    <source>
        <dbReference type="ARBA" id="ARBA00022723"/>
    </source>
</evidence>
<dbReference type="InterPro" id="IPR050793">
    <property type="entry name" value="CMP-NeuNAc_synthase"/>
</dbReference>
<dbReference type="InterPro" id="IPR010023">
    <property type="entry name" value="KdsC_fam"/>
</dbReference>
<dbReference type="SUPFAM" id="SSF56784">
    <property type="entry name" value="HAD-like"/>
    <property type="match status" value="1"/>
</dbReference>
<dbReference type="SFLD" id="SFLDS00003">
    <property type="entry name" value="Haloacid_Dehalogenase"/>
    <property type="match status" value="1"/>
</dbReference>
<evidence type="ECO:0000256" key="8">
    <source>
        <dbReference type="ARBA" id="ARBA00022801"/>
    </source>
</evidence>
<dbReference type="PATRIC" id="fig|1502295.3.peg.185"/>
<dbReference type="SFLD" id="SFLDG01136">
    <property type="entry name" value="C1.6:_Phosphoserine_Phosphatas"/>
    <property type="match status" value="1"/>
</dbReference>
<name>A0A087S311_9ARCH</name>
<dbReference type="Pfam" id="PF08282">
    <property type="entry name" value="Hydrolase_3"/>
    <property type="match status" value="1"/>
</dbReference>
<dbReference type="SFLD" id="SFLDG01138">
    <property type="entry name" value="C1.6.2:_Deoxy-d-mannose-octulo"/>
    <property type="match status" value="1"/>
</dbReference>
<keyword evidence="13" id="KW-1185">Reference proteome</keyword>
<dbReference type="EC" id="3.1.3.45" evidence="5"/>
<evidence type="ECO:0000256" key="3">
    <source>
        <dbReference type="ARBA" id="ARBA00005893"/>
    </source>
</evidence>
<evidence type="ECO:0000256" key="10">
    <source>
        <dbReference type="ARBA" id="ARBA00022985"/>
    </source>
</evidence>
<comment type="cofactor">
    <cofactor evidence="2">
        <name>Mg(2+)</name>
        <dbReference type="ChEBI" id="CHEBI:18420"/>
    </cofactor>
</comment>
<evidence type="ECO:0000256" key="1">
    <source>
        <dbReference type="ARBA" id="ARBA00000898"/>
    </source>
</evidence>
<dbReference type="InterPro" id="IPR023214">
    <property type="entry name" value="HAD_sf"/>
</dbReference>
<accession>A0A087S311</accession>
<protein>
    <recommendedName>
        <fullName evidence="6">3-deoxy-D-manno-octulosonate 8-phosphate phosphatase KdsC</fullName>
        <ecNumber evidence="5">3.1.3.45</ecNumber>
    </recommendedName>
    <alternativeName>
        <fullName evidence="11">KDO 8-P phosphatase</fullName>
    </alternativeName>
</protein>
<comment type="caution">
    <text evidence="12">The sequence shown here is derived from an EMBL/GenBank/DDBJ whole genome shotgun (WGS) entry which is preliminary data.</text>
</comment>
<evidence type="ECO:0000256" key="9">
    <source>
        <dbReference type="ARBA" id="ARBA00022842"/>
    </source>
</evidence>
<dbReference type="PANTHER" id="PTHR21485">
    <property type="entry name" value="HAD SUPERFAMILY MEMBERS CMAS AND KDSC"/>
    <property type="match status" value="1"/>
</dbReference>
<dbReference type="Proteomes" id="UP000029387">
    <property type="component" value="Unassembled WGS sequence"/>
</dbReference>
<dbReference type="EMBL" id="JOSZ01000002">
    <property type="protein sequence ID" value="KFM20115.1"/>
    <property type="molecule type" value="Genomic_DNA"/>
</dbReference>
<keyword evidence="7" id="KW-0479">Metal-binding</keyword>
<evidence type="ECO:0000256" key="6">
    <source>
        <dbReference type="ARBA" id="ARBA00020092"/>
    </source>
</evidence>
<dbReference type="GO" id="GO:0019143">
    <property type="term" value="F:3-deoxy-manno-octulosonate-8-phosphatase activity"/>
    <property type="evidence" value="ECO:0007669"/>
    <property type="project" value="UniProtKB-EC"/>
</dbReference>
<evidence type="ECO:0000313" key="12">
    <source>
        <dbReference type="EMBL" id="KFM20115.1"/>
    </source>
</evidence>
<organism evidence="12 13">
    <name type="scientific">Marine Group I thaumarchaeote SCGC AAA799-P11</name>
    <dbReference type="NCBI Taxonomy" id="1502295"/>
    <lineage>
        <taxon>Archaea</taxon>
        <taxon>Nitrososphaerota</taxon>
        <taxon>Marine Group I</taxon>
    </lineage>
</organism>
<sequence length="239" mass="27138">MNKTTVQISKDAKAKFDMIKAKFVAQGKSLSTDLQFFDYLADLQLELFSSITPDDMSSVENLIKNQINLKFLINEKAKNIKIILTDVDGVLSDGGRYYSKNGEIIKKFHTRDGMGVNVLLRNKIKTVIVTKETSPIVKKWAKDMNISHIYNGVIKKESILTKVCKTFKVMPSEIAYIGDDINDLELMKKVGFSGTPKNSDFSTKKIVDYICENNAGQTAFREFADIILYSKFPDKTKWY</sequence>
<dbReference type="Gene3D" id="3.40.50.1000">
    <property type="entry name" value="HAD superfamily/HAD-like"/>
    <property type="match status" value="1"/>
</dbReference>
<comment type="catalytic activity">
    <reaction evidence="1">
        <text>3-deoxy-alpha-D-manno-2-octulosonate-8-phosphate + H2O = 3-deoxy-alpha-D-manno-oct-2-ulosonate + phosphate</text>
        <dbReference type="Rhea" id="RHEA:11500"/>
        <dbReference type="ChEBI" id="CHEBI:15377"/>
        <dbReference type="ChEBI" id="CHEBI:43474"/>
        <dbReference type="ChEBI" id="CHEBI:85985"/>
        <dbReference type="ChEBI" id="CHEBI:85986"/>
        <dbReference type="EC" id="3.1.3.45"/>
    </reaction>
</comment>
<dbReference type="NCBIfam" id="TIGR01670">
    <property type="entry name" value="KdsC-phosphatas"/>
    <property type="match status" value="1"/>
</dbReference>
<evidence type="ECO:0000256" key="4">
    <source>
        <dbReference type="ARBA" id="ARBA00011881"/>
    </source>
</evidence>
<evidence type="ECO:0000256" key="5">
    <source>
        <dbReference type="ARBA" id="ARBA00013066"/>
    </source>
</evidence>
<keyword evidence="8 12" id="KW-0378">Hydrolase</keyword>
<evidence type="ECO:0000256" key="11">
    <source>
        <dbReference type="ARBA" id="ARBA00031051"/>
    </source>
</evidence>
<dbReference type="FunFam" id="3.40.50.1000:FF:000029">
    <property type="entry name" value="3-deoxy-D-manno-octulosonate 8-phosphate phosphatase KdsC"/>
    <property type="match status" value="1"/>
</dbReference>
<evidence type="ECO:0000313" key="13">
    <source>
        <dbReference type="Proteomes" id="UP000029387"/>
    </source>
</evidence>